<sequence length="637" mass="71156">MTSLFQFLSISKIQQPVGNAKISPEISSIWSITTVITIAMSNRKSPKKTMSSLTSEGSGHKIVIGIDYGVSYITTDKAGLENIIIMSPWPGDPHVSWKTPTRIAYNQENSKIKNNKWGFEVTSKMKSYSWTKLLLDKNAAVMEHDDPSLASMIGSGMLQLPPFRDAAGVCEDYLHEVYKHVSGILREQMTDLTFENTPMECWVTLPAVWSEEAKDITLKAAKNAGFGKRPGDEIYTIAEPEAAAIATLKEYAKSDSFNPISCTENILICDCGGGTVDITTYTIIQVQPYLIFDELCVGIGGKCGSTNIDRNLHLMLSKRFGSAFDDLPFGQKGPGSRFMTAFEALKRDFGRNDEREVGELGPLNLDVQDSDHYDTEDRLVLLSYEDMEDLFDPVIAEITSLVGKQVAAAKKTKNARINRIILVGGFGESPHLNKQLKKWCRQNGNITLMRPLHPQSAVVRGAALRGLEGIAPRSKRLRRHYGISLQMPFREGIDSEKDSYIDPWSDVKMCTHRMKWLISKGTEITKDTSRTVDLVREYTPGVDLIFTSTLYACVAEDPPEYQNDSRIEAVGLICSAIGKNVNFNRFGKARYNARLYQWVHQVSFQEQIIFGGKGDNLTFRCLVGNKEVGKSVMKFDR</sequence>
<dbReference type="SUPFAM" id="SSF53067">
    <property type="entry name" value="Actin-like ATPase domain"/>
    <property type="match status" value="2"/>
</dbReference>
<accession>A0A4Z1FNX8</accession>
<dbReference type="CDD" id="cd10170">
    <property type="entry name" value="ASKHA_NBD_HSP70"/>
    <property type="match status" value="1"/>
</dbReference>
<dbReference type="Gene3D" id="3.90.640.10">
    <property type="entry name" value="Actin, Chain A, domain 4"/>
    <property type="match status" value="1"/>
</dbReference>
<evidence type="ECO:0000313" key="4">
    <source>
        <dbReference type="Proteomes" id="UP000297910"/>
    </source>
</evidence>
<dbReference type="InterPro" id="IPR013126">
    <property type="entry name" value="Hsp_70_fam"/>
</dbReference>
<dbReference type="Proteomes" id="UP000297910">
    <property type="component" value="Unassembled WGS sequence"/>
</dbReference>
<evidence type="ECO:0000256" key="2">
    <source>
        <dbReference type="ARBA" id="ARBA00022840"/>
    </source>
</evidence>
<dbReference type="Pfam" id="PF00012">
    <property type="entry name" value="HSP70"/>
    <property type="match status" value="1"/>
</dbReference>
<dbReference type="EMBL" id="PQXI01000057">
    <property type="protein sequence ID" value="TGO26564.1"/>
    <property type="molecule type" value="Genomic_DNA"/>
</dbReference>
<evidence type="ECO:0000313" key="3">
    <source>
        <dbReference type="EMBL" id="TGO26564.1"/>
    </source>
</evidence>
<dbReference type="InterPro" id="IPR043129">
    <property type="entry name" value="ATPase_NBD"/>
</dbReference>
<keyword evidence="1" id="KW-0547">Nucleotide-binding</keyword>
<dbReference type="PANTHER" id="PTHR14187:SF81">
    <property type="entry name" value="HSP70 FAMILY PROTEIN (AFU_ORTHOLOGUE AFUA_4G14040)"/>
    <property type="match status" value="1"/>
</dbReference>
<reference evidence="3 4" key="1">
    <citation type="submission" date="2017-12" db="EMBL/GenBank/DDBJ databases">
        <title>Comparative genomics of Botrytis spp.</title>
        <authorList>
            <person name="Valero-Jimenez C.A."/>
            <person name="Tapia P."/>
            <person name="Veloso J."/>
            <person name="Silva-Moreno E."/>
            <person name="Staats M."/>
            <person name="Valdes J.H."/>
            <person name="Van Kan J.A.L."/>
        </authorList>
    </citation>
    <scope>NUCLEOTIDE SEQUENCE [LARGE SCALE GENOMIC DNA]</scope>
    <source>
        <strain evidence="3 4">Bp0003</strain>
    </source>
</reference>
<proteinExistence type="predicted"/>
<organism evidence="3 4">
    <name type="scientific">Botrytis paeoniae</name>
    <dbReference type="NCBI Taxonomy" id="278948"/>
    <lineage>
        <taxon>Eukaryota</taxon>
        <taxon>Fungi</taxon>
        <taxon>Dikarya</taxon>
        <taxon>Ascomycota</taxon>
        <taxon>Pezizomycotina</taxon>
        <taxon>Leotiomycetes</taxon>
        <taxon>Helotiales</taxon>
        <taxon>Sclerotiniaceae</taxon>
        <taxon>Botrytis</taxon>
    </lineage>
</organism>
<keyword evidence="4" id="KW-1185">Reference proteome</keyword>
<dbReference type="PANTHER" id="PTHR14187">
    <property type="entry name" value="ALPHA KINASE/ELONGATION FACTOR 2 KINASE"/>
    <property type="match status" value="1"/>
</dbReference>
<gene>
    <name evidence="3" type="ORF">BPAE_0057g00400</name>
</gene>
<comment type="caution">
    <text evidence="3">The sequence shown here is derived from an EMBL/GenBank/DDBJ whole genome shotgun (WGS) entry which is preliminary data.</text>
</comment>
<name>A0A4Z1FNX8_9HELO</name>
<evidence type="ECO:0000256" key="1">
    <source>
        <dbReference type="ARBA" id="ARBA00022741"/>
    </source>
</evidence>
<dbReference type="Gene3D" id="3.30.420.40">
    <property type="match status" value="2"/>
</dbReference>
<dbReference type="GO" id="GO:0140662">
    <property type="term" value="F:ATP-dependent protein folding chaperone"/>
    <property type="evidence" value="ECO:0007669"/>
    <property type="project" value="InterPro"/>
</dbReference>
<keyword evidence="2" id="KW-0067">ATP-binding</keyword>
<dbReference type="AlphaFoldDB" id="A0A4Z1FNX8"/>
<protein>
    <recommendedName>
        <fullName evidence="5">Actin-like ATPase domain-containing protein</fullName>
    </recommendedName>
</protein>
<dbReference type="GO" id="GO:0005524">
    <property type="term" value="F:ATP binding"/>
    <property type="evidence" value="ECO:0007669"/>
    <property type="project" value="UniProtKB-KW"/>
</dbReference>
<evidence type="ECO:0008006" key="5">
    <source>
        <dbReference type="Google" id="ProtNLM"/>
    </source>
</evidence>